<dbReference type="Proteomes" id="UP000026913">
    <property type="component" value="Chromosome"/>
</dbReference>
<dbReference type="InterPro" id="IPR050237">
    <property type="entry name" value="ATP-dep_AMP-bd_enzyme"/>
</dbReference>
<dbReference type="SUPFAM" id="SSF56801">
    <property type="entry name" value="Acetyl-CoA synthetase-like"/>
    <property type="match status" value="1"/>
</dbReference>
<dbReference type="Pfam" id="PF00501">
    <property type="entry name" value="AMP-binding"/>
    <property type="match status" value="1"/>
</dbReference>
<dbReference type="PROSITE" id="PS00455">
    <property type="entry name" value="AMP_BINDING"/>
    <property type="match status" value="1"/>
</dbReference>
<gene>
    <name evidence="3" type="ORF">OU5_0786</name>
</gene>
<keyword evidence="1 3" id="KW-0436">Ligase</keyword>
<accession>A0A024E5L8</accession>
<dbReference type="InterPro" id="IPR000873">
    <property type="entry name" value="AMP-dep_synth/lig_dom"/>
</dbReference>
<protein>
    <submittedName>
        <fullName evidence="3">AMP-dependent synthetase and ligase</fullName>
    </submittedName>
</protein>
<dbReference type="HOGENOM" id="CLU_000022_59_9_6"/>
<organism evidence="3 4">
    <name type="scientific">Pseudomonas mandelii JR-1</name>
    <dbReference type="NCBI Taxonomy" id="1147786"/>
    <lineage>
        <taxon>Bacteria</taxon>
        <taxon>Pseudomonadati</taxon>
        <taxon>Pseudomonadota</taxon>
        <taxon>Gammaproteobacteria</taxon>
        <taxon>Pseudomonadales</taxon>
        <taxon>Pseudomonadaceae</taxon>
        <taxon>Pseudomonas</taxon>
    </lineage>
</organism>
<dbReference type="InterPro" id="IPR020845">
    <property type="entry name" value="AMP-binding_CS"/>
</dbReference>
<feature type="domain" description="AMP-dependent synthetase/ligase" evidence="2">
    <location>
        <begin position="13"/>
        <end position="336"/>
    </location>
</feature>
<proteinExistence type="predicted"/>
<evidence type="ECO:0000256" key="1">
    <source>
        <dbReference type="ARBA" id="ARBA00022598"/>
    </source>
</evidence>
<dbReference type="KEGG" id="pman:OU5_0786"/>
<dbReference type="GO" id="GO:0016874">
    <property type="term" value="F:ligase activity"/>
    <property type="evidence" value="ECO:0007669"/>
    <property type="project" value="UniProtKB-KW"/>
</dbReference>
<sequence length="493" mass="54197">MSPETERFKQTLRSHAERKTSAIALWGDHQKVDYATLYAEVVYRQQRLRDEQVKVIALALDNGVDAMLWDLAALFEGLTCLTLPPFFSPAQRAHCLEQSQAERVIAEPALDDELQEAGYEKTGEFWRRTFSGPNRMPEGTAKLTFTSGTTGTPKGVCLSAESLLTVARELNQASKPADPQHHLALLPLAILLENLGCYAALYAGATLSLPSQKTLGIQGASGVDVPRLLGCLATRAPESLILVPQLLQMLVSAAEQKAFSPYSLRFAAVGGARVAEELLHRAQRIGIPVYEGYGLSECASVVCLNRPEARRLGSVGRPLPHVTIRLAEDGEVLVKGSTLLGYLGEAPHTDEWWPTGDLGEFDPDGFLYLKGRKKHQFVTSFGRNVNPEWVEAELTQRRHIAQAFVYGEAMPHNHALLWPHRPDCTDAELAAAVAEANEALPGYAQVHHWTRLDQPFTPANGLLTANGRPRRDAIIERYRAQLTESVLSEESAS</sequence>
<dbReference type="OrthoDB" id="9803968at2"/>
<evidence type="ECO:0000313" key="4">
    <source>
        <dbReference type="Proteomes" id="UP000026913"/>
    </source>
</evidence>
<dbReference type="PANTHER" id="PTHR43767">
    <property type="entry name" value="LONG-CHAIN-FATTY-ACID--COA LIGASE"/>
    <property type="match status" value="1"/>
</dbReference>
<name>A0A024E5L8_9PSED</name>
<dbReference type="Gene3D" id="3.40.50.12780">
    <property type="entry name" value="N-terminal domain of ligase-like"/>
    <property type="match status" value="1"/>
</dbReference>
<dbReference type="AlphaFoldDB" id="A0A024E5L8"/>
<evidence type="ECO:0000313" key="3">
    <source>
        <dbReference type="EMBL" id="AHZ67865.1"/>
    </source>
</evidence>
<dbReference type="EMBL" id="CP005960">
    <property type="protein sequence ID" value="AHZ67865.1"/>
    <property type="molecule type" value="Genomic_DNA"/>
</dbReference>
<dbReference type="Pfam" id="PF23562">
    <property type="entry name" value="AMP-binding_C_3"/>
    <property type="match status" value="1"/>
</dbReference>
<reference evidence="3 4" key="1">
    <citation type="journal article" date="2012" name="J. Bacteriol.">
        <title>Genome sequence of cold-adapted Pseudomonas mandelii strain JR-1.</title>
        <authorList>
            <person name="Jang S.H."/>
            <person name="Kim J."/>
            <person name="Kim J."/>
            <person name="Hong S."/>
            <person name="Lee C."/>
        </authorList>
    </citation>
    <scope>NUCLEOTIDE SEQUENCE [LARGE SCALE GENOMIC DNA]</scope>
    <source>
        <strain evidence="3 4">JR-1</strain>
    </source>
</reference>
<dbReference type="InterPro" id="IPR042099">
    <property type="entry name" value="ANL_N_sf"/>
</dbReference>
<evidence type="ECO:0000259" key="2">
    <source>
        <dbReference type="Pfam" id="PF00501"/>
    </source>
</evidence>
<dbReference type="RefSeq" id="WP_010459593.1">
    <property type="nucleotide sequence ID" value="NZ_CP005960.1"/>
</dbReference>
<dbReference type="PANTHER" id="PTHR43767:SF8">
    <property type="entry name" value="LONG-CHAIN-FATTY-ACID--COA LIGASE"/>
    <property type="match status" value="1"/>
</dbReference>